<evidence type="ECO:0000256" key="1">
    <source>
        <dbReference type="PIRSR" id="PIRSR630564-2"/>
    </source>
</evidence>
<dbReference type="VEuPathDB" id="GiardiaDB:SS50377_25372"/>
<dbReference type="EMBL" id="AUWU02000005">
    <property type="protein sequence ID" value="KAH0573252.1"/>
    <property type="molecule type" value="Genomic_DNA"/>
</dbReference>
<dbReference type="Pfam" id="PF06602">
    <property type="entry name" value="Myotub-related"/>
    <property type="match status" value="1"/>
</dbReference>
<gene>
    <name evidence="3" type="ORF">SS50377_18585</name>
    <name evidence="4" type="ORF">SS50377_25372</name>
</gene>
<dbReference type="InterPro" id="IPR029021">
    <property type="entry name" value="Prot-tyrosine_phosphatase-like"/>
</dbReference>
<dbReference type="PROSITE" id="PS51339">
    <property type="entry name" value="PPASE_MYOTUBULARIN"/>
    <property type="match status" value="1"/>
</dbReference>
<dbReference type="GO" id="GO:0005737">
    <property type="term" value="C:cytoplasm"/>
    <property type="evidence" value="ECO:0007669"/>
    <property type="project" value="TreeGrafter"/>
</dbReference>
<dbReference type="PANTHER" id="PTHR10807:SF128">
    <property type="entry name" value="PHOSPHATIDYLINOSITOL-3,5-BISPHOSPHATE 3-PHOSPHATASE"/>
    <property type="match status" value="1"/>
</dbReference>
<accession>V6LBG5</accession>
<keyword evidence="5" id="KW-1185">Reference proteome</keyword>
<dbReference type="AlphaFoldDB" id="V6LBG5"/>
<dbReference type="InterPro" id="IPR030564">
    <property type="entry name" value="Myotubularin"/>
</dbReference>
<proteinExistence type="predicted"/>
<dbReference type="OrthoDB" id="271628at2759"/>
<sequence>MSLMYPGEFPLYQFQAEICQPPNINSEYLQATPRPQTVILKFPLVKKFDAQILITTARVFIFEPTQTDFIRQISLNSTLKETLYQQFFITHIMTLTKISGQEIIIDLISPLRIIVKFLSIEQVPNVFDYLKQKSAVLLQGSDFVFWKGFMALNTTKQIIKPTNFPPFTTDLLTLNWNSYFDMYQQIKQISITGSDLDDVLNAPINSDLSQALRKQFESFHAFKLPTLKINQLLPLKFLENLQPNTTGITLSVQNLHYELCESYSAIFATPDVNLSKPSMFENSRFPILSFSRILRCGKLNSNCDYELFRNVLKCTNSEKLIILNLGTSFQPRSSLQFQIFSPIYPSQNDLLTSFNSLYHSSSQTDPIAMAKKIDFSAQNIVELMTSQQQLIKTELNTQFHVKNELSNWPKIVRQTLQVATKITQIIDPKTLVLVSGSDERQLGSVIICLSEILINSKSRTVKGLQQMIWKHLVQPGFVFDLPLLILLNDCIDFCIQKCPKSFHFSRAFLAKYFCGLAGRQTGEFCFRSELEKVVLGVTLTTQLLEVNAGVEWQGEIENIGNESAEWLEGVGRLGWFWSIFGSV</sequence>
<dbReference type="InterPro" id="IPR010569">
    <property type="entry name" value="Myotubularin-like_Pase_dom"/>
</dbReference>
<name>V6LBG5_9EUKA</name>
<evidence type="ECO:0000313" key="4">
    <source>
        <dbReference type="EMBL" id="KAH0573252.1"/>
    </source>
</evidence>
<dbReference type="SUPFAM" id="SSF52799">
    <property type="entry name" value="(Phosphotyrosine protein) phosphatases II"/>
    <property type="match status" value="1"/>
</dbReference>
<protein>
    <submittedName>
        <fullName evidence="4">Myotubularin-like phosphatase domain-containing protein</fullName>
    </submittedName>
</protein>
<evidence type="ECO:0000313" key="5">
    <source>
        <dbReference type="Proteomes" id="UP000018208"/>
    </source>
</evidence>
<feature type="domain" description="Myotubularin phosphatase" evidence="2">
    <location>
        <begin position="283"/>
        <end position="583"/>
    </location>
</feature>
<dbReference type="PANTHER" id="PTHR10807">
    <property type="entry name" value="MYOTUBULARIN-RELATED"/>
    <property type="match status" value="1"/>
</dbReference>
<evidence type="ECO:0000313" key="3">
    <source>
        <dbReference type="EMBL" id="EST41752.1"/>
    </source>
</evidence>
<feature type="binding site" evidence="1">
    <location>
        <begin position="379"/>
        <end position="380"/>
    </location>
    <ligand>
        <name>substrate</name>
    </ligand>
</feature>
<reference evidence="4" key="2">
    <citation type="submission" date="2020-12" db="EMBL/GenBank/DDBJ databases">
        <title>New Spironucleus salmonicida genome in near-complete chromosomes.</title>
        <authorList>
            <person name="Xu F."/>
            <person name="Kurt Z."/>
            <person name="Jimenez-Gonzalez A."/>
            <person name="Astvaldsson A."/>
            <person name="Andersson J.O."/>
            <person name="Svard S.G."/>
        </authorList>
    </citation>
    <scope>NUCLEOTIDE SEQUENCE</scope>
    <source>
        <strain evidence="4">ATCC 50377</strain>
    </source>
</reference>
<dbReference type="EMBL" id="KI546167">
    <property type="protein sequence ID" value="EST41752.1"/>
    <property type="molecule type" value="Genomic_DNA"/>
</dbReference>
<reference evidence="3 4" key="1">
    <citation type="journal article" date="2014" name="PLoS Genet.">
        <title>The Genome of Spironucleus salmonicida Highlights a Fish Pathogen Adapted to Fluctuating Environments.</title>
        <authorList>
            <person name="Xu F."/>
            <person name="Jerlstrom-Hultqvist J."/>
            <person name="Einarsson E."/>
            <person name="Astvaldsson A."/>
            <person name="Svard S.G."/>
            <person name="Andersson J.O."/>
        </authorList>
    </citation>
    <scope>NUCLEOTIDE SEQUENCE</scope>
    <source>
        <strain evidence="4">ATCC 50377</strain>
    </source>
</reference>
<dbReference type="Proteomes" id="UP000018208">
    <property type="component" value="Unassembled WGS sequence"/>
</dbReference>
<organism evidence="3">
    <name type="scientific">Spironucleus salmonicida</name>
    <dbReference type="NCBI Taxonomy" id="348837"/>
    <lineage>
        <taxon>Eukaryota</taxon>
        <taxon>Metamonada</taxon>
        <taxon>Diplomonadida</taxon>
        <taxon>Hexamitidae</taxon>
        <taxon>Hexamitinae</taxon>
        <taxon>Spironucleus</taxon>
    </lineage>
</organism>
<evidence type="ECO:0000259" key="2">
    <source>
        <dbReference type="PROSITE" id="PS51339"/>
    </source>
</evidence>